<dbReference type="GO" id="GO:0008841">
    <property type="term" value="F:dihydrofolate synthase activity"/>
    <property type="evidence" value="ECO:0007669"/>
    <property type="project" value="TreeGrafter"/>
</dbReference>
<evidence type="ECO:0000256" key="7">
    <source>
        <dbReference type="ARBA" id="ARBA00022840"/>
    </source>
</evidence>
<dbReference type="PANTHER" id="PTHR11136:SF0">
    <property type="entry name" value="DIHYDROFOLATE SYNTHETASE-RELATED"/>
    <property type="match status" value="1"/>
</dbReference>
<evidence type="ECO:0000313" key="12">
    <source>
        <dbReference type="EMBL" id="KKK84957.1"/>
    </source>
</evidence>
<feature type="domain" description="Mur ligase central" evidence="11">
    <location>
        <begin position="53"/>
        <end position="281"/>
    </location>
</feature>
<dbReference type="GO" id="GO:0005524">
    <property type="term" value="F:ATP binding"/>
    <property type="evidence" value="ECO:0007669"/>
    <property type="project" value="UniProtKB-KW"/>
</dbReference>
<name>A0A0F8YU42_9ZZZZ</name>
<evidence type="ECO:0000256" key="1">
    <source>
        <dbReference type="ARBA" id="ARBA00001946"/>
    </source>
</evidence>
<dbReference type="Gene3D" id="3.40.1190.10">
    <property type="entry name" value="Mur-like, catalytic domain"/>
    <property type="match status" value="1"/>
</dbReference>
<dbReference type="InterPro" id="IPR001645">
    <property type="entry name" value="Folylpolyglutamate_synth"/>
</dbReference>
<gene>
    <name evidence="12" type="ORF">LCGC14_2778120</name>
</gene>
<feature type="domain" description="Mur ligase C-terminal" evidence="10">
    <location>
        <begin position="305"/>
        <end position="415"/>
    </location>
</feature>
<dbReference type="SUPFAM" id="SSF53623">
    <property type="entry name" value="MurD-like peptide ligases, catalytic domain"/>
    <property type="match status" value="1"/>
</dbReference>
<sequence>FEKNLILKSPEFLEASRYLDETLELGIKPGTERIEALLKELRYPHTKFETILVTGTNGKTSTSRIVNCILSGHGYKTGLYTSPHLHSYCERYAIDGKNISEKELVSSLEKMKPAIDKVNNKLGDPLSNFEILTALGFYYFAKKKVDCAVLEVGMGARFDATCLTHPKVSVITNVELDHTDYLGSSIAKIATEKSFVIKEGTNVITGDLRHDAKEVIKKRSDEMMGKVAALGKDFELYSTRSLPCHHQSLVIDGAYGKYEDVEISTAGKYQAINACLALAAAELFLKKRLDIDSFRVPLKKLKFKGRLEIARENPTIIIDGAHNPAGARNLAKALKHEFDYNKLILILAIFKDKDYNGIIEELAPLANEVIFSENSSQRCIKANELRYAHNNCRTITSLAEAIKEAKKIARRDDLI</sequence>
<evidence type="ECO:0000259" key="11">
    <source>
        <dbReference type="Pfam" id="PF08245"/>
    </source>
</evidence>
<evidence type="ECO:0000256" key="4">
    <source>
        <dbReference type="ARBA" id="ARBA00022598"/>
    </source>
</evidence>
<reference evidence="12" key="1">
    <citation type="journal article" date="2015" name="Nature">
        <title>Complex archaea that bridge the gap between prokaryotes and eukaryotes.</title>
        <authorList>
            <person name="Spang A."/>
            <person name="Saw J.H."/>
            <person name="Jorgensen S.L."/>
            <person name="Zaremba-Niedzwiedzka K."/>
            <person name="Martijn J."/>
            <person name="Lind A.E."/>
            <person name="van Eijk R."/>
            <person name="Schleper C."/>
            <person name="Guy L."/>
            <person name="Ettema T.J."/>
        </authorList>
    </citation>
    <scope>NUCLEOTIDE SEQUENCE</scope>
</reference>
<dbReference type="InterPro" id="IPR013221">
    <property type="entry name" value="Mur_ligase_cen"/>
</dbReference>
<dbReference type="AlphaFoldDB" id="A0A0F8YU42"/>
<dbReference type="GO" id="GO:0046872">
    <property type="term" value="F:metal ion binding"/>
    <property type="evidence" value="ECO:0007669"/>
    <property type="project" value="UniProtKB-KW"/>
</dbReference>
<comment type="caution">
    <text evidence="12">The sequence shown here is derived from an EMBL/GenBank/DDBJ whole genome shotgun (WGS) entry which is preliminary data.</text>
</comment>
<evidence type="ECO:0000259" key="10">
    <source>
        <dbReference type="Pfam" id="PF02875"/>
    </source>
</evidence>
<feature type="non-terminal residue" evidence="12">
    <location>
        <position position="415"/>
    </location>
</feature>
<dbReference type="Pfam" id="PF08245">
    <property type="entry name" value="Mur_ligase_M"/>
    <property type="match status" value="1"/>
</dbReference>
<evidence type="ECO:0000256" key="3">
    <source>
        <dbReference type="ARBA" id="ARBA00013025"/>
    </source>
</evidence>
<comment type="similarity">
    <text evidence="2">Belongs to the folylpolyglutamate synthase family.</text>
</comment>
<proteinExistence type="inferred from homology"/>
<keyword evidence="8" id="KW-0460">Magnesium</keyword>
<dbReference type="EMBL" id="LAZR01051526">
    <property type="protein sequence ID" value="KKK84957.1"/>
    <property type="molecule type" value="Genomic_DNA"/>
</dbReference>
<evidence type="ECO:0000256" key="5">
    <source>
        <dbReference type="ARBA" id="ARBA00022723"/>
    </source>
</evidence>
<accession>A0A0F8YU42</accession>
<evidence type="ECO:0000256" key="9">
    <source>
        <dbReference type="ARBA" id="ARBA00047493"/>
    </source>
</evidence>
<protein>
    <recommendedName>
        <fullName evidence="3">tetrahydrofolate synthase</fullName>
        <ecNumber evidence="3">6.3.2.17</ecNumber>
    </recommendedName>
</protein>
<dbReference type="PANTHER" id="PTHR11136">
    <property type="entry name" value="FOLYLPOLYGLUTAMATE SYNTHASE-RELATED"/>
    <property type="match status" value="1"/>
</dbReference>
<keyword evidence="4" id="KW-0436">Ligase</keyword>
<keyword evidence="5" id="KW-0479">Metal-binding</keyword>
<evidence type="ECO:0000256" key="2">
    <source>
        <dbReference type="ARBA" id="ARBA00008276"/>
    </source>
</evidence>
<organism evidence="12">
    <name type="scientific">marine sediment metagenome</name>
    <dbReference type="NCBI Taxonomy" id="412755"/>
    <lineage>
        <taxon>unclassified sequences</taxon>
        <taxon>metagenomes</taxon>
        <taxon>ecological metagenomes</taxon>
    </lineage>
</organism>
<keyword evidence="6" id="KW-0547">Nucleotide-binding</keyword>
<dbReference type="SUPFAM" id="SSF53244">
    <property type="entry name" value="MurD-like peptide ligases, peptide-binding domain"/>
    <property type="match status" value="1"/>
</dbReference>
<dbReference type="InterPro" id="IPR036565">
    <property type="entry name" value="Mur-like_cat_sf"/>
</dbReference>
<dbReference type="Pfam" id="PF02875">
    <property type="entry name" value="Mur_ligase_C"/>
    <property type="match status" value="1"/>
</dbReference>
<evidence type="ECO:0000256" key="6">
    <source>
        <dbReference type="ARBA" id="ARBA00022741"/>
    </source>
</evidence>
<dbReference type="EC" id="6.3.2.17" evidence="3"/>
<dbReference type="GO" id="GO:0005737">
    <property type="term" value="C:cytoplasm"/>
    <property type="evidence" value="ECO:0007669"/>
    <property type="project" value="TreeGrafter"/>
</dbReference>
<dbReference type="GO" id="GO:0004326">
    <property type="term" value="F:tetrahydrofolylpolyglutamate synthase activity"/>
    <property type="evidence" value="ECO:0007669"/>
    <property type="project" value="UniProtKB-EC"/>
</dbReference>
<dbReference type="InterPro" id="IPR018109">
    <property type="entry name" value="Folylpolyglutamate_synth_CS"/>
</dbReference>
<dbReference type="PROSITE" id="PS01011">
    <property type="entry name" value="FOLYLPOLYGLU_SYNT_1"/>
    <property type="match status" value="1"/>
</dbReference>
<feature type="non-terminal residue" evidence="12">
    <location>
        <position position="1"/>
    </location>
</feature>
<dbReference type="InterPro" id="IPR036615">
    <property type="entry name" value="Mur_ligase_C_dom_sf"/>
</dbReference>
<comment type="catalytic activity">
    <reaction evidence="9">
        <text>(6S)-5,6,7,8-tetrahydrofolyl-(gamma-L-Glu)(n) + L-glutamate + ATP = (6S)-5,6,7,8-tetrahydrofolyl-(gamma-L-Glu)(n+1) + ADP + phosphate + H(+)</text>
        <dbReference type="Rhea" id="RHEA:10580"/>
        <dbReference type="Rhea" id="RHEA-COMP:14738"/>
        <dbReference type="Rhea" id="RHEA-COMP:14740"/>
        <dbReference type="ChEBI" id="CHEBI:15378"/>
        <dbReference type="ChEBI" id="CHEBI:29985"/>
        <dbReference type="ChEBI" id="CHEBI:30616"/>
        <dbReference type="ChEBI" id="CHEBI:43474"/>
        <dbReference type="ChEBI" id="CHEBI:141005"/>
        <dbReference type="ChEBI" id="CHEBI:456216"/>
        <dbReference type="EC" id="6.3.2.17"/>
    </reaction>
</comment>
<dbReference type="Gene3D" id="3.90.190.20">
    <property type="entry name" value="Mur ligase, C-terminal domain"/>
    <property type="match status" value="1"/>
</dbReference>
<keyword evidence="7" id="KW-0067">ATP-binding</keyword>
<dbReference type="NCBIfam" id="TIGR01499">
    <property type="entry name" value="folC"/>
    <property type="match status" value="1"/>
</dbReference>
<dbReference type="PIRSF" id="PIRSF001563">
    <property type="entry name" value="Folylpolyglu_synth"/>
    <property type="match status" value="1"/>
</dbReference>
<comment type="cofactor">
    <cofactor evidence="1">
        <name>Mg(2+)</name>
        <dbReference type="ChEBI" id="CHEBI:18420"/>
    </cofactor>
</comment>
<dbReference type="FunFam" id="3.40.1190.10:FF:000011">
    <property type="entry name" value="Folylpolyglutamate synthase/dihydrofolate synthase"/>
    <property type="match status" value="1"/>
</dbReference>
<dbReference type="InterPro" id="IPR004101">
    <property type="entry name" value="Mur_ligase_C"/>
</dbReference>
<evidence type="ECO:0000256" key="8">
    <source>
        <dbReference type="ARBA" id="ARBA00022842"/>
    </source>
</evidence>